<dbReference type="PROSITE" id="PS51257">
    <property type="entry name" value="PROKAR_LIPOPROTEIN"/>
    <property type="match status" value="1"/>
</dbReference>
<evidence type="ECO:0000259" key="9">
    <source>
        <dbReference type="Pfam" id="PF12704"/>
    </source>
</evidence>
<keyword evidence="5 7" id="KW-0472">Membrane</keyword>
<evidence type="ECO:0000256" key="5">
    <source>
        <dbReference type="ARBA" id="ARBA00023136"/>
    </source>
</evidence>
<comment type="subcellular location">
    <subcellularLocation>
        <location evidence="1">Cell membrane</location>
        <topology evidence="1">Multi-pass membrane protein</topology>
    </subcellularLocation>
</comment>
<dbReference type="PANTHER" id="PTHR30572">
    <property type="entry name" value="MEMBRANE COMPONENT OF TRANSPORTER-RELATED"/>
    <property type="match status" value="1"/>
</dbReference>
<evidence type="ECO:0000256" key="1">
    <source>
        <dbReference type="ARBA" id="ARBA00004651"/>
    </source>
</evidence>
<comment type="caution">
    <text evidence="10">The sequence shown here is derived from an EMBL/GenBank/DDBJ whole genome shotgun (WGS) entry which is preliminary data.</text>
</comment>
<proteinExistence type="inferred from homology"/>
<evidence type="ECO:0000256" key="7">
    <source>
        <dbReference type="SAM" id="Phobius"/>
    </source>
</evidence>
<evidence type="ECO:0000259" key="8">
    <source>
        <dbReference type="Pfam" id="PF02687"/>
    </source>
</evidence>
<feature type="domain" description="ABC3 transporter permease C-terminal" evidence="8">
    <location>
        <begin position="309"/>
        <end position="437"/>
    </location>
</feature>
<name>A0A9D1RTT9_9FIRM</name>
<keyword evidence="3 7" id="KW-0812">Transmembrane</keyword>
<accession>A0A9D1RTT9</accession>
<organism evidence="10 11">
    <name type="scientific">Candidatus Flavonifractor merdipullorum</name>
    <dbReference type="NCBI Taxonomy" id="2838590"/>
    <lineage>
        <taxon>Bacteria</taxon>
        <taxon>Bacillati</taxon>
        <taxon>Bacillota</taxon>
        <taxon>Clostridia</taxon>
        <taxon>Eubacteriales</taxon>
        <taxon>Oscillospiraceae</taxon>
        <taxon>Flavonifractor</taxon>
    </lineage>
</organism>
<dbReference type="InterPro" id="IPR003838">
    <property type="entry name" value="ABC3_permease_C"/>
</dbReference>
<keyword evidence="2" id="KW-1003">Cell membrane</keyword>
<feature type="transmembrane region" description="Helical" evidence="7">
    <location>
        <begin position="21"/>
        <end position="45"/>
    </location>
</feature>
<reference evidence="10" key="1">
    <citation type="journal article" date="2021" name="PeerJ">
        <title>Extensive microbial diversity within the chicken gut microbiome revealed by metagenomics and culture.</title>
        <authorList>
            <person name="Gilroy R."/>
            <person name="Ravi A."/>
            <person name="Getino M."/>
            <person name="Pursley I."/>
            <person name="Horton D.L."/>
            <person name="Alikhan N.F."/>
            <person name="Baker D."/>
            <person name="Gharbi K."/>
            <person name="Hall N."/>
            <person name="Watson M."/>
            <person name="Adriaenssens E.M."/>
            <person name="Foster-Nyarko E."/>
            <person name="Jarju S."/>
            <person name="Secka A."/>
            <person name="Antonio M."/>
            <person name="Oren A."/>
            <person name="Chaudhuri R.R."/>
            <person name="La Ragione R."/>
            <person name="Hildebrand F."/>
            <person name="Pallen M.J."/>
        </authorList>
    </citation>
    <scope>NUCLEOTIDE SEQUENCE</scope>
    <source>
        <strain evidence="10">ChiGjej6B6-1540</strain>
    </source>
</reference>
<evidence type="ECO:0000256" key="4">
    <source>
        <dbReference type="ARBA" id="ARBA00022989"/>
    </source>
</evidence>
<protein>
    <submittedName>
        <fullName evidence="10">ABC transporter permease</fullName>
    </submittedName>
</protein>
<sequence length="446" mass="48467">MKKQDLLRMCVQNLLRRKSRTFLTVLGVLIGCCSIVIMVSLGIGMKESQERTLAQMGDLTIITVNAPQNGRGKAKLDEALIKRIKKLDGVEAVTPKQTLEVETAQLIAGAGKRYVADWVTIVGLDTEAMEKMGYQIIEGGISDKSGEVIVGQFLAYSFRDTLRPEGYNMVDRWSGGWDENGKLTNVPPPYLDPIKTPMTLEVVQEGGKKISIPLTASGMTKEDYSKGSETSDGIMISLAEFKKLNEKIQGSKKKPRPYDSVMVKVTDINQVERVENDIKVMGYNTDSMESIRKPMEKEARQKQMMLGGLGAISLFVAALGITNTMIMSISERTREIGIMKSLGCYVGDIRMMFLSEAGAIGLLGGIIGCIISFVASVIINLVSLGLSPDNLLPALLGGPDVSRVSIVPPWLLLFAVVFSVFIGLGSGYYPANKAVAIPALEAIKSE</sequence>
<dbReference type="AlphaFoldDB" id="A0A9D1RTT9"/>
<dbReference type="GO" id="GO:0005886">
    <property type="term" value="C:plasma membrane"/>
    <property type="evidence" value="ECO:0007669"/>
    <property type="project" value="UniProtKB-SubCell"/>
</dbReference>
<dbReference type="PANTHER" id="PTHR30572:SF4">
    <property type="entry name" value="ABC TRANSPORTER PERMEASE YTRF"/>
    <property type="match status" value="1"/>
</dbReference>
<feature type="transmembrane region" description="Helical" evidence="7">
    <location>
        <begin position="304"/>
        <end position="326"/>
    </location>
</feature>
<keyword evidence="4 7" id="KW-1133">Transmembrane helix</keyword>
<dbReference type="EMBL" id="DXGA01000031">
    <property type="protein sequence ID" value="HIW93188.1"/>
    <property type="molecule type" value="Genomic_DNA"/>
</dbReference>
<dbReference type="InterPro" id="IPR025857">
    <property type="entry name" value="MacB_PCD"/>
</dbReference>
<feature type="domain" description="MacB-like periplasmic core" evidence="9">
    <location>
        <begin position="21"/>
        <end position="157"/>
    </location>
</feature>
<feature type="transmembrane region" description="Helical" evidence="7">
    <location>
        <begin position="360"/>
        <end position="386"/>
    </location>
</feature>
<feature type="transmembrane region" description="Helical" evidence="7">
    <location>
        <begin position="406"/>
        <end position="424"/>
    </location>
</feature>
<evidence type="ECO:0000313" key="11">
    <source>
        <dbReference type="Proteomes" id="UP000824192"/>
    </source>
</evidence>
<dbReference type="Pfam" id="PF02687">
    <property type="entry name" value="FtsX"/>
    <property type="match status" value="1"/>
</dbReference>
<evidence type="ECO:0000313" key="10">
    <source>
        <dbReference type="EMBL" id="HIW93188.1"/>
    </source>
</evidence>
<evidence type="ECO:0000256" key="6">
    <source>
        <dbReference type="ARBA" id="ARBA00038076"/>
    </source>
</evidence>
<dbReference type="InterPro" id="IPR050250">
    <property type="entry name" value="Macrolide_Exporter_MacB"/>
</dbReference>
<dbReference type="GO" id="GO:0022857">
    <property type="term" value="F:transmembrane transporter activity"/>
    <property type="evidence" value="ECO:0007669"/>
    <property type="project" value="TreeGrafter"/>
</dbReference>
<evidence type="ECO:0000256" key="3">
    <source>
        <dbReference type="ARBA" id="ARBA00022692"/>
    </source>
</evidence>
<reference evidence="10" key="2">
    <citation type="submission" date="2021-04" db="EMBL/GenBank/DDBJ databases">
        <authorList>
            <person name="Gilroy R."/>
        </authorList>
    </citation>
    <scope>NUCLEOTIDE SEQUENCE</scope>
    <source>
        <strain evidence="10">ChiGjej6B6-1540</strain>
    </source>
</reference>
<dbReference type="Pfam" id="PF12704">
    <property type="entry name" value="MacB_PCD"/>
    <property type="match status" value="1"/>
</dbReference>
<comment type="similarity">
    <text evidence="6">Belongs to the ABC-4 integral membrane protein family.</text>
</comment>
<dbReference type="Proteomes" id="UP000824192">
    <property type="component" value="Unassembled WGS sequence"/>
</dbReference>
<evidence type="ECO:0000256" key="2">
    <source>
        <dbReference type="ARBA" id="ARBA00022475"/>
    </source>
</evidence>
<gene>
    <name evidence="10" type="ORF">H9868_01475</name>
</gene>